<evidence type="ECO:0000256" key="4">
    <source>
        <dbReference type="ARBA" id="ARBA00022692"/>
    </source>
</evidence>
<proteinExistence type="inferred from homology"/>
<keyword evidence="4 8" id="KW-0812">Transmembrane</keyword>
<protein>
    <submittedName>
        <fullName evidence="9">Gluconate transporter</fullName>
    </submittedName>
</protein>
<evidence type="ECO:0000256" key="1">
    <source>
        <dbReference type="ARBA" id="ARBA00004651"/>
    </source>
</evidence>
<keyword evidence="2" id="KW-0813">Transport</keyword>
<reference evidence="10" key="1">
    <citation type="submission" date="2016-11" db="EMBL/GenBank/DDBJ databases">
        <title>Trade-off between light-utilization and light-protection in marine flavobacteria.</title>
        <authorList>
            <person name="Kumagai Y."/>
            <person name="Yoshizawa S."/>
            <person name="Kogure K."/>
        </authorList>
    </citation>
    <scope>NUCLEOTIDE SEQUENCE [LARGE SCALE GENOMIC DNA]</scope>
    <source>
        <strain evidence="10">SG-18</strain>
    </source>
</reference>
<evidence type="ECO:0000256" key="6">
    <source>
        <dbReference type="ARBA" id="ARBA00023136"/>
    </source>
</evidence>
<dbReference type="InterPro" id="IPR003474">
    <property type="entry name" value="Glcn_transporter"/>
</dbReference>
<evidence type="ECO:0000256" key="5">
    <source>
        <dbReference type="ARBA" id="ARBA00022989"/>
    </source>
</evidence>
<feature type="transmembrane region" description="Helical" evidence="8">
    <location>
        <begin position="334"/>
        <end position="363"/>
    </location>
</feature>
<dbReference type="PIRSF" id="PIRSF002746">
    <property type="entry name" value="Gluconate_transporter"/>
    <property type="match status" value="1"/>
</dbReference>
<dbReference type="PANTHER" id="PTHR30354">
    <property type="entry name" value="GNT FAMILY GLUCONATE TRANSPORTER"/>
    <property type="match status" value="1"/>
</dbReference>
<keyword evidence="5 8" id="KW-1133">Transmembrane helix</keyword>
<feature type="transmembrane region" description="Helical" evidence="8">
    <location>
        <begin position="418"/>
        <end position="435"/>
    </location>
</feature>
<feature type="transmembrane region" description="Helical" evidence="8">
    <location>
        <begin position="295"/>
        <end position="314"/>
    </location>
</feature>
<dbReference type="GO" id="GO:0015128">
    <property type="term" value="F:gluconate transmembrane transporter activity"/>
    <property type="evidence" value="ECO:0007669"/>
    <property type="project" value="InterPro"/>
</dbReference>
<feature type="transmembrane region" description="Helical" evidence="8">
    <location>
        <begin position="55"/>
        <end position="76"/>
    </location>
</feature>
<dbReference type="GO" id="GO:0005886">
    <property type="term" value="C:plasma membrane"/>
    <property type="evidence" value="ECO:0007669"/>
    <property type="project" value="UniProtKB-SubCell"/>
</dbReference>
<feature type="transmembrane region" description="Helical" evidence="8">
    <location>
        <begin position="375"/>
        <end position="398"/>
    </location>
</feature>
<evidence type="ECO:0000313" key="9">
    <source>
        <dbReference type="EMBL" id="PQJ16743.1"/>
    </source>
</evidence>
<name>A0A2S7T9X6_9FLAO</name>
<feature type="transmembrane region" description="Helical" evidence="8">
    <location>
        <begin position="136"/>
        <end position="154"/>
    </location>
</feature>
<keyword evidence="6 8" id="KW-0472">Membrane</keyword>
<comment type="similarity">
    <text evidence="7">Belongs to the GntP permease family.</text>
</comment>
<feature type="transmembrane region" description="Helical" evidence="8">
    <location>
        <begin position="96"/>
        <end position="129"/>
    </location>
</feature>
<keyword evidence="3" id="KW-1003">Cell membrane</keyword>
<dbReference type="PANTHER" id="PTHR30354:SF22">
    <property type="entry name" value="HIGH-AFFINITY GLUCONATE TRANSPORTER"/>
    <property type="match status" value="1"/>
</dbReference>
<evidence type="ECO:0000256" key="7">
    <source>
        <dbReference type="ARBA" id="ARBA00049663"/>
    </source>
</evidence>
<accession>A0A2S7T9X6</accession>
<gene>
    <name evidence="9" type="ORF">BST99_02420</name>
</gene>
<evidence type="ECO:0000256" key="3">
    <source>
        <dbReference type="ARBA" id="ARBA00022475"/>
    </source>
</evidence>
<feature type="transmembrane region" description="Helical" evidence="8">
    <location>
        <begin position="174"/>
        <end position="193"/>
    </location>
</feature>
<feature type="transmembrane region" description="Helical" evidence="8">
    <location>
        <begin position="27"/>
        <end position="43"/>
    </location>
</feature>
<evidence type="ECO:0000256" key="2">
    <source>
        <dbReference type="ARBA" id="ARBA00022448"/>
    </source>
</evidence>
<dbReference type="Proteomes" id="UP000239366">
    <property type="component" value="Unassembled WGS sequence"/>
</dbReference>
<dbReference type="RefSeq" id="WP_105000384.1">
    <property type="nucleotide sequence ID" value="NZ_MQVX01000001.1"/>
</dbReference>
<keyword evidence="10" id="KW-1185">Reference proteome</keyword>
<organism evidence="9 10">
    <name type="scientific">Aureicoccus marinus</name>
    <dbReference type="NCBI Taxonomy" id="754435"/>
    <lineage>
        <taxon>Bacteria</taxon>
        <taxon>Pseudomonadati</taxon>
        <taxon>Bacteroidota</taxon>
        <taxon>Flavobacteriia</taxon>
        <taxon>Flavobacteriales</taxon>
        <taxon>Flavobacteriaceae</taxon>
        <taxon>Aureicoccus</taxon>
    </lineage>
</organism>
<evidence type="ECO:0000313" key="10">
    <source>
        <dbReference type="Proteomes" id="UP000239366"/>
    </source>
</evidence>
<dbReference type="Pfam" id="PF02447">
    <property type="entry name" value="GntP_permease"/>
    <property type="match status" value="1"/>
</dbReference>
<dbReference type="NCBIfam" id="TIGR00791">
    <property type="entry name" value="gntP"/>
    <property type="match status" value="1"/>
</dbReference>
<dbReference type="AlphaFoldDB" id="A0A2S7T9X6"/>
<sequence length="436" mass="46019">MPLLIIAAGILVLLLLTVRFKFNAFLAFILVSIGVGLGLGLSIQEVVTAIKNGMGATLGFMVLILGLGAMLGKLIADSGAAQQITNFLIDKFGRKYIQWALMLTGFIIGLPLFYSVGFVMMIPLIFTLARSTKLPLLYVGLPMLASLSVTHGYLPPHPGPTGVAELLGANLGKTLAYGILVAIPAIIVAGPIFSRTVKKIEAHPIKAFYSDPLPEDQLPTRFIGFLAALMPVFLILLGTLSEVMDLGPVTPVAHIVGDPVIAMLISVLFALFTLGLRGNRGMKEVMDSMSNSVSSITMVLLVIAGAGGLKQVLIDSQASAYIADLAADSPVHPLLLVWLIATLLRVSIGSATVAGLTAAGIAVDIAAKTGTSPELMVLAIGSGSLMLSHVNDAGFWLFKEYFNLSVKDTLRSWTVMETVIGLVGLAGVLLLDFIWI</sequence>
<dbReference type="OrthoDB" id="9787129at2"/>
<feature type="transmembrane region" description="Helical" evidence="8">
    <location>
        <begin position="222"/>
        <end position="240"/>
    </location>
</feature>
<feature type="transmembrane region" description="Helical" evidence="8">
    <location>
        <begin position="252"/>
        <end position="274"/>
    </location>
</feature>
<comment type="subcellular location">
    <subcellularLocation>
        <location evidence="1">Cell membrane</location>
        <topology evidence="1">Multi-pass membrane protein</topology>
    </subcellularLocation>
</comment>
<comment type="caution">
    <text evidence="9">The sequence shown here is derived from an EMBL/GenBank/DDBJ whole genome shotgun (WGS) entry which is preliminary data.</text>
</comment>
<evidence type="ECO:0000256" key="8">
    <source>
        <dbReference type="SAM" id="Phobius"/>
    </source>
</evidence>
<dbReference type="EMBL" id="MQVX01000001">
    <property type="protein sequence ID" value="PQJ16743.1"/>
    <property type="molecule type" value="Genomic_DNA"/>
</dbReference>